<name>A0A0Z8MSU3_STRSU</name>
<dbReference type="RefSeq" id="WP_044674753.1">
    <property type="nucleotide sequence ID" value="NZ_CEDG01000054.1"/>
</dbReference>
<protein>
    <submittedName>
        <fullName evidence="3">Uncharacterized protein</fullName>
    </submittedName>
</protein>
<proteinExistence type="predicted"/>
<dbReference type="EMBL" id="FIIN01000011">
    <property type="protein sequence ID" value="CYW14528.1"/>
    <property type="molecule type" value="Genomic_DNA"/>
</dbReference>
<feature type="transmembrane region" description="Helical" evidence="2">
    <location>
        <begin position="6"/>
        <end position="26"/>
    </location>
</feature>
<sequence length="114" mass="12859">MQTNIIFLNLFLLTAVSGVFSILMGLDYNLSNLWQSLGQVIKRLGQAFTNSAQESGQKSEHPPSLFNLNIDINIWNNLNIFGSNNHLSNNAPPEKEEDKNNGKEKRTPEDRESK</sequence>
<evidence type="ECO:0000313" key="3">
    <source>
        <dbReference type="EMBL" id="CYW14528.1"/>
    </source>
</evidence>
<evidence type="ECO:0000256" key="1">
    <source>
        <dbReference type="SAM" id="MobiDB-lite"/>
    </source>
</evidence>
<accession>A0A0Z8MSU3</accession>
<keyword evidence="2" id="KW-0812">Transmembrane</keyword>
<dbReference type="Proteomes" id="UP000071765">
    <property type="component" value="Unassembled WGS sequence"/>
</dbReference>
<dbReference type="AlphaFoldDB" id="A0A0Z8MSU3"/>
<gene>
    <name evidence="3" type="ORF">ERS132452_01701</name>
</gene>
<evidence type="ECO:0000256" key="2">
    <source>
        <dbReference type="SAM" id="Phobius"/>
    </source>
</evidence>
<organism evidence="3 4">
    <name type="scientific">Streptococcus suis</name>
    <dbReference type="NCBI Taxonomy" id="1307"/>
    <lineage>
        <taxon>Bacteria</taxon>
        <taxon>Bacillati</taxon>
        <taxon>Bacillota</taxon>
        <taxon>Bacilli</taxon>
        <taxon>Lactobacillales</taxon>
        <taxon>Streptococcaceae</taxon>
        <taxon>Streptococcus</taxon>
    </lineage>
</organism>
<keyword evidence="2" id="KW-0472">Membrane</keyword>
<evidence type="ECO:0000313" key="4">
    <source>
        <dbReference type="Proteomes" id="UP000071765"/>
    </source>
</evidence>
<keyword evidence="2" id="KW-1133">Transmembrane helix</keyword>
<feature type="region of interest" description="Disordered" evidence="1">
    <location>
        <begin position="85"/>
        <end position="114"/>
    </location>
</feature>
<feature type="compositionally biased region" description="Basic and acidic residues" evidence="1">
    <location>
        <begin position="93"/>
        <end position="114"/>
    </location>
</feature>
<reference evidence="3 4" key="1">
    <citation type="submission" date="2016-02" db="EMBL/GenBank/DDBJ databases">
        <authorList>
            <consortium name="Pathogen Informatics"/>
        </authorList>
    </citation>
    <scope>NUCLEOTIDE SEQUENCE [LARGE SCALE GENOMIC DNA]</scope>
    <source>
        <strain evidence="3 4">LSS90</strain>
    </source>
</reference>